<dbReference type="EMBL" id="QJKK01000001">
    <property type="protein sequence ID" value="RAL27035.1"/>
    <property type="molecule type" value="Genomic_DNA"/>
</dbReference>
<reference evidence="2 3" key="2">
    <citation type="submission" date="2018-06" db="EMBL/GenBank/DDBJ databases">
        <authorList>
            <person name="Zhirakovskaya E."/>
        </authorList>
    </citation>
    <scope>NUCLEOTIDE SEQUENCE [LARGE SCALE GENOMIC DNA]</scope>
    <source>
        <strain evidence="2 3">FBKL4.011</strain>
    </source>
</reference>
<protein>
    <submittedName>
        <fullName evidence="2">Conjugal transfer protein</fullName>
    </submittedName>
</protein>
<dbReference type="AlphaFoldDB" id="A0A364K9R4"/>
<name>A0A364K9R4_9BACL</name>
<dbReference type="Proteomes" id="UP000251213">
    <property type="component" value="Unassembled WGS sequence"/>
</dbReference>
<keyword evidence="1" id="KW-0812">Transmembrane</keyword>
<dbReference type="RefSeq" id="WP_113657640.1">
    <property type="nucleotide sequence ID" value="NZ_KZ845663.1"/>
</dbReference>
<keyword evidence="1" id="KW-0472">Membrane</keyword>
<dbReference type="InterPro" id="IPR025608">
    <property type="entry name" value="TcpE"/>
</dbReference>
<comment type="caution">
    <text evidence="2">The sequence shown here is derived from an EMBL/GenBank/DDBJ whole genome shotgun (WGS) entry which is preliminary data.</text>
</comment>
<dbReference type="Pfam" id="PF12648">
    <property type="entry name" value="TcpE"/>
    <property type="match status" value="1"/>
</dbReference>
<feature type="transmembrane region" description="Helical" evidence="1">
    <location>
        <begin position="34"/>
        <end position="50"/>
    </location>
</feature>
<organism evidence="2 3">
    <name type="scientific">Thermoflavimicrobium daqui</name>
    <dbReference type="NCBI Taxonomy" id="2137476"/>
    <lineage>
        <taxon>Bacteria</taxon>
        <taxon>Bacillati</taxon>
        <taxon>Bacillota</taxon>
        <taxon>Bacilli</taxon>
        <taxon>Bacillales</taxon>
        <taxon>Thermoactinomycetaceae</taxon>
        <taxon>Thermoflavimicrobium</taxon>
    </lineage>
</organism>
<keyword evidence="3" id="KW-1185">Reference proteome</keyword>
<evidence type="ECO:0000256" key="1">
    <source>
        <dbReference type="SAM" id="Phobius"/>
    </source>
</evidence>
<accession>A0A364K9R4</accession>
<feature type="transmembrane region" description="Helical" evidence="1">
    <location>
        <begin position="56"/>
        <end position="75"/>
    </location>
</feature>
<evidence type="ECO:0000313" key="2">
    <source>
        <dbReference type="EMBL" id="RAL27035.1"/>
    </source>
</evidence>
<reference evidence="2 3" key="1">
    <citation type="submission" date="2018-06" db="EMBL/GenBank/DDBJ databases">
        <title>Thermoflavimicrobium daqus sp. nov., a thermophilic microbe isolated from Moutai-flavour Daqu.</title>
        <authorList>
            <person name="Wang X."/>
            <person name="Zhou H."/>
        </authorList>
    </citation>
    <scope>NUCLEOTIDE SEQUENCE [LARGE SCALE GENOMIC DNA]</scope>
    <source>
        <strain evidence="2 3">FBKL4.011</strain>
    </source>
</reference>
<keyword evidence="1" id="KW-1133">Transmembrane helix</keyword>
<sequence length="131" mass="15520">MRQIRVYNQVFRIEKTVYSIQGIHLPQPVSYRQLAFFVGTLLVMIILNAFPPMNMIDLFLVKFIGIPFLVAWFFTRKTLDGKAPHRFIIRYLEHRLNSQHFARYKNLEKQANKYQYDGVVAYRKCSGGDPF</sequence>
<dbReference type="OrthoDB" id="1645356at2"/>
<gene>
    <name evidence="2" type="ORF">DL897_03080</name>
</gene>
<evidence type="ECO:0000313" key="3">
    <source>
        <dbReference type="Proteomes" id="UP000251213"/>
    </source>
</evidence>
<proteinExistence type="predicted"/>